<sequence>MPLSQTRSYSNQIRCRGPIHGLTHNHIDRCQRPRRGLTRKHIYLSYGSNGAFIRRNLIKSNLYI</sequence>
<dbReference type="Proteomes" id="UP000032142">
    <property type="component" value="Unassembled WGS sequence"/>
</dbReference>
<organism evidence="1 2">
    <name type="scientific">Gossypium arboreum</name>
    <name type="common">Tree cotton</name>
    <name type="synonym">Gossypium nanking</name>
    <dbReference type="NCBI Taxonomy" id="29729"/>
    <lineage>
        <taxon>Eukaryota</taxon>
        <taxon>Viridiplantae</taxon>
        <taxon>Streptophyta</taxon>
        <taxon>Embryophyta</taxon>
        <taxon>Tracheophyta</taxon>
        <taxon>Spermatophyta</taxon>
        <taxon>Magnoliopsida</taxon>
        <taxon>eudicotyledons</taxon>
        <taxon>Gunneridae</taxon>
        <taxon>Pentapetalae</taxon>
        <taxon>rosids</taxon>
        <taxon>malvids</taxon>
        <taxon>Malvales</taxon>
        <taxon>Malvaceae</taxon>
        <taxon>Malvoideae</taxon>
        <taxon>Gossypium</taxon>
    </lineage>
</organism>
<protein>
    <submittedName>
        <fullName evidence="1">Uncharacterized protein</fullName>
    </submittedName>
</protein>
<name>A0A0B0NM55_GOSAR</name>
<evidence type="ECO:0000313" key="2">
    <source>
        <dbReference type="Proteomes" id="UP000032142"/>
    </source>
</evidence>
<gene>
    <name evidence="1" type="ORF">F383_09323</name>
</gene>
<proteinExistence type="predicted"/>
<dbReference type="AlphaFoldDB" id="A0A0B0NM55"/>
<accession>A0A0B0NM55</accession>
<evidence type="ECO:0000313" key="1">
    <source>
        <dbReference type="EMBL" id="KHG13732.1"/>
    </source>
</evidence>
<keyword evidence="2" id="KW-1185">Reference proteome</keyword>
<dbReference type="EMBL" id="KN400176">
    <property type="protein sequence ID" value="KHG13732.1"/>
    <property type="molecule type" value="Genomic_DNA"/>
</dbReference>
<reference evidence="2" key="1">
    <citation type="submission" date="2014-09" db="EMBL/GenBank/DDBJ databases">
        <authorList>
            <person name="Mudge J."/>
            <person name="Ramaraj T."/>
            <person name="Lindquist I.E."/>
            <person name="Bharti A.K."/>
            <person name="Sundararajan A."/>
            <person name="Cameron C.T."/>
            <person name="Woodward J.E."/>
            <person name="May G.D."/>
            <person name="Brubaker C."/>
            <person name="Broadhvest J."/>
            <person name="Wilkins T.A."/>
        </authorList>
    </citation>
    <scope>NUCLEOTIDE SEQUENCE</scope>
    <source>
        <strain evidence="2">cv. AKA8401</strain>
    </source>
</reference>